<keyword evidence="2" id="KW-1185">Reference proteome</keyword>
<dbReference type="Gene3D" id="3.20.20.70">
    <property type="entry name" value="Aldolase class I"/>
    <property type="match status" value="1"/>
</dbReference>
<name>A0A7J7GC33_CAMSI</name>
<comment type="caution">
    <text evidence="1">The sequence shown here is derived from an EMBL/GenBank/DDBJ whole genome shotgun (WGS) entry which is preliminary data.</text>
</comment>
<gene>
    <name evidence="1" type="ORF">HYC85_025633</name>
</gene>
<dbReference type="AlphaFoldDB" id="A0A7J7GC33"/>
<dbReference type="EMBL" id="JACBKZ010000012">
    <property type="protein sequence ID" value="KAF5938127.1"/>
    <property type="molecule type" value="Genomic_DNA"/>
</dbReference>
<dbReference type="InterPro" id="IPR013785">
    <property type="entry name" value="Aldolase_TIM"/>
</dbReference>
<accession>A0A7J7GC33</accession>
<reference evidence="1 2" key="2">
    <citation type="submission" date="2020-07" db="EMBL/GenBank/DDBJ databases">
        <title>Genome assembly of wild tea tree DASZ reveals pedigree and selection history of tea varieties.</title>
        <authorList>
            <person name="Zhang W."/>
        </authorList>
    </citation>
    <scope>NUCLEOTIDE SEQUENCE [LARGE SCALE GENOMIC DNA]</scope>
    <source>
        <strain evidence="2">cv. G240</strain>
        <tissue evidence="1">Leaf</tissue>
    </source>
</reference>
<proteinExistence type="predicted"/>
<organism evidence="1 2">
    <name type="scientific">Camellia sinensis</name>
    <name type="common">Tea plant</name>
    <name type="synonym">Thea sinensis</name>
    <dbReference type="NCBI Taxonomy" id="4442"/>
    <lineage>
        <taxon>Eukaryota</taxon>
        <taxon>Viridiplantae</taxon>
        <taxon>Streptophyta</taxon>
        <taxon>Embryophyta</taxon>
        <taxon>Tracheophyta</taxon>
        <taxon>Spermatophyta</taxon>
        <taxon>Magnoliopsida</taxon>
        <taxon>eudicotyledons</taxon>
        <taxon>Gunneridae</taxon>
        <taxon>Pentapetalae</taxon>
        <taxon>asterids</taxon>
        <taxon>Ericales</taxon>
        <taxon>Theaceae</taxon>
        <taxon>Camellia</taxon>
    </lineage>
</organism>
<evidence type="ECO:0000313" key="2">
    <source>
        <dbReference type="Proteomes" id="UP000593564"/>
    </source>
</evidence>
<evidence type="ECO:0000313" key="1">
    <source>
        <dbReference type="EMBL" id="KAF5938127.1"/>
    </source>
</evidence>
<protein>
    <recommendedName>
        <fullName evidence="3">Quinolinate phosphoribosyl transferase C-terminal domain-containing protein</fullName>
    </recommendedName>
</protein>
<evidence type="ECO:0008006" key="3">
    <source>
        <dbReference type="Google" id="ProtNLM"/>
    </source>
</evidence>
<reference evidence="2" key="1">
    <citation type="journal article" date="2020" name="Nat. Commun.">
        <title>Genome assembly of wild tea tree DASZ reveals pedigree and selection history of tea varieties.</title>
        <authorList>
            <person name="Zhang W."/>
            <person name="Zhang Y."/>
            <person name="Qiu H."/>
            <person name="Guo Y."/>
            <person name="Wan H."/>
            <person name="Zhang X."/>
            <person name="Scossa F."/>
            <person name="Alseekh S."/>
            <person name="Zhang Q."/>
            <person name="Wang P."/>
            <person name="Xu L."/>
            <person name="Schmidt M.H."/>
            <person name="Jia X."/>
            <person name="Li D."/>
            <person name="Zhu A."/>
            <person name="Guo F."/>
            <person name="Chen W."/>
            <person name="Ni D."/>
            <person name="Usadel B."/>
            <person name="Fernie A.R."/>
            <person name="Wen W."/>
        </authorList>
    </citation>
    <scope>NUCLEOTIDE SEQUENCE [LARGE SCALE GENOMIC DNA]</scope>
    <source>
        <strain evidence="2">cv. G240</strain>
    </source>
</reference>
<dbReference type="Proteomes" id="UP000593564">
    <property type="component" value="Unassembled WGS sequence"/>
</dbReference>
<sequence>MGLFDMVMIKDNHISVARGVKDALNLNYSSIIYHEGTYQDAHQGSHITTRKSPCGESTEFRNILIYCLMLL</sequence>